<evidence type="ECO:0000313" key="3">
    <source>
        <dbReference type="EMBL" id="QGU03731.1"/>
    </source>
</evidence>
<dbReference type="KEGG" id="ccoe:CETAM_02255"/>
<dbReference type="Proteomes" id="UP000425178">
    <property type="component" value="Chromosome"/>
</dbReference>
<dbReference type="PANTHER" id="PTHR34297:SF3">
    <property type="entry name" value="ALKALINE SHOCK PROTEIN 23"/>
    <property type="match status" value="1"/>
</dbReference>
<gene>
    <name evidence="3" type="ORF">CETAM_02255</name>
</gene>
<protein>
    <submittedName>
        <fullName evidence="3">Alkaline shock protein 23</fullName>
    </submittedName>
</protein>
<dbReference type="RefSeq" id="WP_156226879.1">
    <property type="nucleotide sequence ID" value="NZ_CP046453.1"/>
</dbReference>
<keyword evidence="4" id="KW-1185">Reference proteome</keyword>
<dbReference type="EMBL" id="CP046453">
    <property type="protein sequence ID" value="QGU03731.1"/>
    <property type="molecule type" value="Genomic_DNA"/>
</dbReference>
<proteinExistence type="inferred from homology"/>
<sequence length="165" mass="16979">MSEQNLTPGTTPAVPTGATGTTGVAGSTGAPASRGITRIEDIVVSKIAGLATREVSGVHSLGGGTARVVGALRDSFAGSPTLSQPGVHVEVGEHQAVVDVTIVAEFGVAIHELAEAIRRNVITAIERMTGLEVTEVNVLVHDVHLDFGPEEDPDAQQPDHAPRVQ</sequence>
<reference evidence="3 4" key="1">
    <citation type="journal article" date="2021" name="Int. J. Syst. Evol. Microbiol.">
        <title>Classification of three corynebacterial strains isolated from a small paddock in North Rhine-Westphalia: proposal of &lt;i&gt;Corynebacterium kalinowskii&lt;/i&gt; sp. nov., &lt;i&gt;Corynebacterium comes&lt;/i&gt; sp. nov. and &lt;i&gt;Corynebacterium occultum&lt;/i&gt; sp. nov.</title>
        <authorList>
            <person name="Schaffert L."/>
            <person name="Ruwe M."/>
            <person name="Milse J."/>
            <person name="Hanuschka K."/>
            <person name="Ortseifen V."/>
            <person name="Droste J."/>
            <person name="Brandt D."/>
            <person name="Schl L."/>
            <person name="Kutter Y."/>
            <person name="Vinke S."/>
            <person name="Vieh P."/>
            <person name="Jacob L."/>
            <person name="L N.C."/>
            <person name="Schulte-Berndt E."/>
            <person name="Hain C."/>
            <person name="Linder M."/>
            <person name="Schmidt P."/>
            <person name="Wollenschl L."/>
            <person name="Luttermann T."/>
            <person name="Thieme E."/>
            <person name="Hassa J."/>
            <person name="Haak M."/>
            <person name="Wittchen M."/>
            <person name="Mentz A."/>
            <person name="Persicke M."/>
            <person name="Busche T."/>
            <person name="R C."/>
        </authorList>
    </citation>
    <scope>NUCLEOTIDE SEQUENCE [LARGE SCALE GENOMIC DNA]</scope>
    <source>
        <strain evidence="3 4">2019</strain>
    </source>
</reference>
<dbReference type="PANTHER" id="PTHR34297">
    <property type="entry name" value="HYPOTHETICAL CYTOSOLIC PROTEIN-RELATED"/>
    <property type="match status" value="1"/>
</dbReference>
<organism evidence="3 4">
    <name type="scientific">Corynebacterium comes</name>
    <dbReference type="NCBI Taxonomy" id="2675218"/>
    <lineage>
        <taxon>Bacteria</taxon>
        <taxon>Bacillati</taxon>
        <taxon>Actinomycetota</taxon>
        <taxon>Actinomycetes</taxon>
        <taxon>Mycobacteriales</taxon>
        <taxon>Corynebacteriaceae</taxon>
        <taxon>Corynebacterium</taxon>
    </lineage>
</organism>
<feature type="compositionally biased region" description="Low complexity" evidence="2">
    <location>
        <begin position="7"/>
        <end position="31"/>
    </location>
</feature>
<evidence type="ECO:0000256" key="1">
    <source>
        <dbReference type="ARBA" id="ARBA00005721"/>
    </source>
</evidence>
<comment type="similarity">
    <text evidence="1">Belongs to the asp23 family.</text>
</comment>
<accession>A0A6B8VUM2</accession>
<dbReference type="InterPro" id="IPR005531">
    <property type="entry name" value="Asp23"/>
</dbReference>
<dbReference type="Pfam" id="PF03780">
    <property type="entry name" value="Asp23"/>
    <property type="match status" value="1"/>
</dbReference>
<dbReference type="AlphaFoldDB" id="A0A6B8VUM2"/>
<feature type="region of interest" description="Disordered" evidence="2">
    <location>
        <begin position="1"/>
        <end position="31"/>
    </location>
</feature>
<evidence type="ECO:0000256" key="2">
    <source>
        <dbReference type="SAM" id="MobiDB-lite"/>
    </source>
</evidence>
<name>A0A6B8VUM2_9CORY</name>
<evidence type="ECO:0000313" key="4">
    <source>
        <dbReference type="Proteomes" id="UP000425178"/>
    </source>
</evidence>